<feature type="region of interest" description="Disordered" evidence="1">
    <location>
        <begin position="1"/>
        <end position="40"/>
    </location>
</feature>
<dbReference type="Proteomes" id="UP000250235">
    <property type="component" value="Unassembled WGS sequence"/>
</dbReference>
<dbReference type="EMBL" id="KV010161">
    <property type="protein sequence ID" value="KZV28201.1"/>
    <property type="molecule type" value="Genomic_DNA"/>
</dbReference>
<dbReference type="AlphaFoldDB" id="A0A2Z7B2R4"/>
<organism evidence="2 3">
    <name type="scientific">Dorcoceras hygrometricum</name>
    <dbReference type="NCBI Taxonomy" id="472368"/>
    <lineage>
        <taxon>Eukaryota</taxon>
        <taxon>Viridiplantae</taxon>
        <taxon>Streptophyta</taxon>
        <taxon>Embryophyta</taxon>
        <taxon>Tracheophyta</taxon>
        <taxon>Spermatophyta</taxon>
        <taxon>Magnoliopsida</taxon>
        <taxon>eudicotyledons</taxon>
        <taxon>Gunneridae</taxon>
        <taxon>Pentapetalae</taxon>
        <taxon>asterids</taxon>
        <taxon>lamiids</taxon>
        <taxon>Lamiales</taxon>
        <taxon>Gesneriaceae</taxon>
        <taxon>Didymocarpoideae</taxon>
        <taxon>Trichosporeae</taxon>
        <taxon>Loxocarpinae</taxon>
        <taxon>Dorcoceras</taxon>
    </lineage>
</organism>
<evidence type="ECO:0000313" key="3">
    <source>
        <dbReference type="Proteomes" id="UP000250235"/>
    </source>
</evidence>
<keyword evidence="3" id="KW-1185">Reference proteome</keyword>
<feature type="compositionally biased region" description="Polar residues" evidence="1">
    <location>
        <begin position="1"/>
        <end position="10"/>
    </location>
</feature>
<reference evidence="2 3" key="1">
    <citation type="journal article" date="2015" name="Proc. Natl. Acad. Sci. U.S.A.">
        <title>The resurrection genome of Boea hygrometrica: A blueprint for survival of dehydration.</title>
        <authorList>
            <person name="Xiao L."/>
            <person name="Yang G."/>
            <person name="Zhang L."/>
            <person name="Yang X."/>
            <person name="Zhao S."/>
            <person name="Ji Z."/>
            <person name="Zhou Q."/>
            <person name="Hu M."/>
            <person name="Wang Y."/>
            <person name="Chen M."/>
            <person name="Xu Y."/>
            <person name="Jin H."/>
            <person name="Xiao X."/>
            <person name="Hu G."/>
            <person name="Bao F."/>
            <person name="Hu Y."/>
            <person name="Wan P."/>
            <person name="Li L."/>
            <person name="Deng X."/>
            <person name="Kuang T."/>
            <person name="Xiang C."/>
            <person name="Zhu J.K."/>
            <person name="Oliver M.J."/>
            <person name="He Y."/>
        </authorList>
    </citation>
    <scope>NUCLEOTIDE SEQUENCE [LARGE SCALE GENOMIC DNA]</scope>
    <source>
        <strain evidence="3">cv. XS01</strain>
    </source>
</reference>
<proteinExistence type="predicted"/>
<dbReference type="OrthoDB" id="342281at2759"/>
<feature type="compositionally biased region" description="Basic and acidic residues" evidence="1">
    <location>
        <begin position="11"/>
        <end position="22"/>
    </location>
</feature>
<feature type="region of interest" description="Disordered" evidence="1">
    <location>
        <begin position="240"/>
        <end position="320"/>
    </location>
</feature>
<evidence type="ECO:0000256" key="1">
    <source>
        <dbReference type="SAM" id="MobiDB-lite"/>
    </source>
</evidence>
<protein>
    <submittedName>
        <fullName evidence="2">AAA-type ATPase family protein</fullName>
    </submittedName>
</protein>
<feature type="compositionally biased region" description="Low complexity" evidence="1">
    <location>
        <begin position="259"/>
        <end position="294"/>
    </location>
</feature>
<dbReference type="Gene3D" id="1.20.5.170">
    <property type="match status" value="1"/>
</dbReference>
<evidence type="ECO:0000313" key="2">
    <source>
        <dbReference type="EMBL" id="KZV28201.1"/>
    </source>
</evidence>
<name>A0A2Z7B2R4_9LAMI</name>
<accession>A0A2Z7B2R4</accession>
<sequence>MSTTGEQEATTEIRPELEKPTSDESIGCGREGLVRTTADQEERIAGIDSNAEGHEERIECATQTGQGEIEEWVENVDGTKQDTSSNPSAMETDINKGVIVVRSGPEQPAQPSLTFTGTGIFTPIDIQDIIWVTYFLPKIDPSTKGKETLVVFSKSTPVEEQCQLVLNSAWDDVSARMYAFDEWVHFRKVDEQEKATARKADQPDEQIEMADPIVEMVEDIVHENFNTMSGGQALEQPALEVEDQPQNSPAHSSSRRGSRSSASHLSMHSSQSACMRFYSNSNPSSSESPTSSDSLPIHTKDHVNNLANNEDSSHDDSQQVFVSSPPATLHADIKLEVVGKVVASLDSRMSSLDSKVQSIDSRVKSMNSKVGSLYSKVEALLNIQTFMKHNFGIYKRAFYDNMDTMAASVTSSHTSLETSLVHQLAEHQFQLASDLDFVKLQLAELFNHLKEIGDAKKGGRRTKPCV</sequence>
<gene>
    <name evidence="2" type="ORF">F511_27840</name>
</gene>